<keyword evidence="6" id="KW-1185">Reference proteome</keyword>
<proteinExistence type="predicted"/>
<accession>A0AAW0F243</accession>
<keyword evidence="1 3" id="KW-0479">Metal-binding</keyword>
<evidence type="ECO:0000313" key="6">
    <source>
        <dbReference type="Proteomes" id="UP001430356"/>
    </source>
</evidence>
<dbReference type="InterPro" id="IPR001781">
    <property type="entry name" value="Znf_LIM"/>
</dbReference>
<dbReference type="Proteomes" id="UP001430356">
    <property type="component" value="Unassembled WGS sequence"/>
</dbReference>
<dbReference type="CDD" id="cd08368">
    <property type="entry name" value="LIM"/>
    <property type="match status" value="1"/>
</dbReference>
<dbReference type="PROSITE" id="PS50023">
    <property type="entry name" value="LIM_DOMAIN_2"/>
    <property type="match status" value="1"/>
</dbReference>
<keyword evidence="2 3" id="KW-0862">Zinc</keyword>
<dbReference type="SMART" id="SM00132">
    <property type="entry name" value="LIM"/>
    <property type="match status" value="1"/>
</dbReference>
<protein>
    <recommendedName>
        <fullName evidence="4">LIM zinc-binding domain-containing protein</fullName>
    </recommendedName>
</protein>
<sequence>MKRAMQKLATRAGSSGTVAVTVTTAALAVPSRAMHGKPASGHKVRTQHSRRWWMQSKARHLSAIPHEEARSRPHFPAYSEDVDRPMVVPHGARCFNCDGAVDGEDINSYVWVPSGNARVPTTQGYFFHIKCFKCWNCKYRIVHNQFYSKDGRAWCLACALGRDIRVPTRRWHTSYVNTHRTGSRMTGQFFPRHRHQMEFLFNPKE</sequence>
<name>A0AAW0F243_9TRYP</name>
<keyword evidence="3" id="KW-0440">LIM domain</keyword>
<feature type="domain" description="LIM zinc-binding" evidence="4">
    <location>
        <begin position="92"/>
        <end position="165"/>
    </location>
</feature>
<dbReference type="GO" id="GO:0046872">
    <property type="term" value="F:metal ion binding"/>
    <property type="evidence" value="ECO:0007669"/>
    <property type="project" value="UniProtKB-KW"/>
</dbReference>
<comment type="caution">
    <text evidence="5">The sequence shown here is derived from an EMBL/GenBank/DDBJ whole genome shotgun (WGS) entry which is preliminary data.</text>
</comment>
<dbReference type="Pfam" id="PF00412">
    <property type="entry name" value="LIM"/>
    <property type="match status" value="1"/>
</dbReference>
<dbReference type="EMBL" id="JAECZO010000007">
    <property type="protein sequence ID" value="KAK7200627.1"/>
    <property type="molecule type" value="Genomic_DNA"/>
</dbReference>
<evidence type="ECO:0000256" key="2">
    <source>
        <dbReference type="ARBA" id="ARBA00022833"/>
    </source>
</evidence>
<dbReference type="AlphaFoldDB" id="A0AAW0F243"/>
<organism evidence="5 6">
    <name type="scientific">Novymonas esmeraldas</name>
    <dbReference type="NCBI Taxonomy" id="1808958"/>
    <lineage>
        <taxon>Eukaryota</taxon>
        <taxon>Discoba</taxon>
        <taxon>Euglenozoa</taxon>
        <taxon>Kinetoplastea</taxon>
        <taxon>Metakinetoplastina</taxon>
        <taxon>Trypanosomatida</taxon>
        <taxon>Trypanosomatidae</taxon>
        <taxon>Novymonas</taxon>
    </lineage>
</organism>
<reference evidence="5 6" key="1">
    <citation type="journal article" date="2021" name="MBio">
        <title>A New Model Trypanosomatid, Novymonas esmeraldas: Genomic Perception of Its 'Candidatus Pandoraea novymonadis' Endosymbiont.</title>
        <authorList>
            <person name="Zakharova A."/>
            <person name="Saura A."/>
            <person name="Butenko A."/>
            <person name="Podesvova L."/>
            <person name="Warmusova S."/>
            <person name="Kostygov A.Y."/>
            <person name="Nenarokova A."/>
            <person name="Lukes J."/>
            <person name="Opperdoes F.R."/>
            <person name="Yurchenko V."/>
        </authorList>
    </citation>
    <scope>NUCLEOTIDE SEQUENCE [LARGE SCALE GENOMIC DNA]</scope>
    <source>
        <strain evidence="5 6">E262AT.01</strain>
    </source>
</reference>
<evidence type="ECO:0000256" key="3">
    <source>
        <dbReference type="PROSITE-ProRule" id="PRU00125"/>
    </source>
</evidence>
<dbReference type="Gene3D" id="2.10.110.10">
    <property type="entry name" value="Cysteine Rich Protein"/>
    <property type="match status" value="1"/>
</dbReference>
<gene>
    <name evidence="5" type="ORF">NESM_000118900</name>
</gene>
<evidence type="ECO:0000313" key="5">
    <source>
        <dbReference type="EMBL" id="KAK7200627.1"/>
    </source>
</evidence>
<evidence type="ECO:0000256" key="1">
    <source>
        <dbReference type="ARBA" id="ARBA00022723"/>
    </source>
</evidence>
<evidence type="ECO:0000259" key="4">
    <source>
        <dbReference type="PROSITE" id="PS50023"/>
    </source>
</evidence>